<dbReference type="Proteomes" id="UP000016923">
    <property type="component" value="Unassembled WGS sequence"/>
</dbReference>
<dbReference type="eggNOG" id="KOG1575">
    <property type="taxonomic scope" value="Eukaryota"/>
</dbReference>
<evidence type="ECO:0000256" key="1">
    <source>
        <dbReference type="ARBA" id="ARBA00023002"/>
    </source>
</evidence>
<evidence type="ECO:0000313" key="3">
    <source>
        <dbReference type="EMBL" id="EPE06379.1"/>
    </source>
</evidence>
<evidence type="ECO:0000259" key="2">
    <source>
        <dbReference type="Pfam" id="PF00248"/>
    </source>
</evidence>
<dbReference type="GO" id="GO:0005737">
    <property type="term" value="C:cytoplasm"/>
    <property type="evidence" value="ECO:0007669"/>
    <property type="project" value="TreeGrafter"/>
</dbReference>
<organism evidence="3 4">
    <name type="scientific">Ophiostoma piceae (strain UAMH 11346)</name>
    <name type="common">Sap stain fungus</name>
    <dbReference type="NCBI Taxonomy" id="1262450"/>
    <lineage>
        <taxon>Eukaryota</taxon>
        <taxon>Fungi</taxon>
        <taxon>Dikarya</taxon>
        <taxon>Ascomycota</taxon>
        <taxon>Pezizomycotina</taxon>
        <taxon>Sordariomycetes</taxon>
        <taxon>Sordariomycetidae</taxon>
        <taxon>Ophiostomatales</taxon>
        <taxon>Ophiostomataceae</taxon>
        <taxon>Ophiostoma</taxon>
    </lineage>
</organism>
<dbReference type="PANTHER" id="PTHR43625:SF40">
    <property type="entry name" value="ALDO-KETO REDUCTASE YAKC [NADP(+)]"/>
    <property type="match status" value="1"/>
</dbReference>
<name>S3BYP5_OPHP1</name>
<dbReference type="VEuPathDB" id="FungiDB:F503_02507"/>
<evidence type="ECO:0000313" key="4">
    <source>
        <dbReference type="Proteomes" id="UP000016923"/>
    </source>
</evidence>
<dbReference type="OrthoDB" id="37537at2759"/>
<dbReference type="PANTHER" id="PTHR43625">
    <property type="entry name" value="AFLATOXIN B1 ALDEHYDE REDUCTASE"/>
    <property type="match status" value="1"/>
</dbReference>
<dbReference type="OMA" id="LFWRGPE"/>
<dbReference type="InterPro" id="IPR050791">
    <property type="entry name" value="Aldo-Keto_reductase"/>
</dbReference>
<dbReference type="GO" id="GO:0016491">
    <property type="term" value="F:oxidoreductase activity"/>
    <property type="evidence" value="ECO:0007669"/>
    <property type="project" value="UniProtKB-KW"/>
</dbReference>
<gene>
    <name evidence="3" type="ORF">F503_02507</name>
</gene>
<proteinExistence type="predicted"/>
<dbReference type="Pfam" id="PF00248">
    <property type="entry name" value="Aldo_ket_red"/>
    <property type="match status" value="1"/>
</dbReference>
<dbReference type="Gene3D" id="3.20.20.100">
    <property type="entry name" value="NADP-dependent oxidoreductase domain"/>
    <property type="match status" value="1"/>
</dbReference>
<protein>
    <submittedName>
        <fullName evidence="3">Aldo-keto reductase putative</fullName>
    </submittedName>
</protein>
<dbReference type="InterPro" id="IPR036812">
    <property type="entry name" value="NAD(P)_OxRdtase_dom_sf"/>
</dbReference>
<dbReference type="EMBL" id="KE148153">
    <property type="protein sequence ID" value="EPE06379.1"/>
    <property type="molecule type" value="Genomic_DNA"/>
</dbReference>
<dbReference type="InterPro" id="IPR020471">
    <property type="entry name" value="AKR"/>
</dbReference>
<dbReference type="AlphaFoldDB" id="S3BYP5"/>
<dbReference type="InterPro" id="IPR023210">
    <property type="entry name" value="NADP_OxRdtase_dom"/>
</dbReference>
<keyword evidence="4" id="KW-1185">Reference proteome</keyword>
<keyword evidence="1" id="KW-0560">Oxidoreductase</keyword>
<sequence length="340" mass="37147">MSSTSIQSRPLGNNGPVVPRLGLGLMNNSGAYNESGSDDERLAFLDKAYALGERFWDSADMYADSEDLLGKWFARNPEKRSHIFLATKFGFDVSNPEKLVINSSPDYCRSALSKSLARLGVSYVDLYYVHRVDGTTPIEKTMETLVELKNEGKLKYIGLSGVSADTLRRAYAVHPVTCIQMEYSLFYTELETKVLETARELGVAIVAYSPLGRGLLTGAITGVSDVSGATDMRSAFGFPWYREENLKKNVALVKQIGDVAAAKGASTSQVCLAWILAQGDDFFAIPGTRKAERLQENLASMDIVLTADEEKLLRKLGEQVAGASMIPEHMALSYGDTPAL</sequence>
<dbReference type="STRING" id="1262450.S3BYP5"/>
<dbReference type="PRINTS" id="PR00069">
    <property type="entry name" value="ALDKETRDTASE"/>
</dbReference>
<dbReference type="SUPFAM" id="SSF51430">
    <property type="entry name" value="NAD(P)-linked oxidoreductase"/>
    <property type="match status" value="1"/>
</dbReference>
<feature type="domain" description="NADP-dependent oxidoreductase" evidence="2">
    <location>
        <begin position="20"/>
        <end position="316"/>
    </location>
</feature>
<dbReference type="HOGENOM" id="CLU_023205_2_1_1"/>
<reference evidence="3 4" key="1">
    <citation type="journal article" date="2013" name="BMC Genomics">
        <title>The genome and transcriptome of the pine saprophyte Ophiostoma piceae, and a comparison with the bark beetle-associated pine pathogen Grosmannia clavigera.</title>
        <authorList>
            <person name="Haridas S."/>
            <person name="Wang Y."/>
            <person name="Lim L."/>
            <person name="Massoumi Alamouti S."/>
            <person name="Jackman S."/>
            <person name="Docking R."/>
            <person name="Robertson G."/>
            <person name="Birol I."/>
            <person name="Bohlmann J."/>
            <person name="Breuil C."/>
        </authorList>
    </citation>
    <scope>NUCLEOTIDE SEQUENCE [LARGE SCALE GENOMIC DNA]</scope>
    <source>
        <strain evidence="3 4">UAMH 11346</strain>
    </source>
</reference>
<accession>S3BYP5</accession>